<evidence type="ECO:0000256" key="1">
    <source>
        <dbReference type="SAM" id="MobiDB-lite"/>
    </source>
</evidence>
<protein>
    <submittedName>
        <fullName evidence="2">Uncharacterized protein</fullName>
    </submittedName>
</protein>
<feature type="compositionally biased region" description="Polar residues" evidence="1">
    <location>
        <begin position="1"/>
        <end position="12"/>
    </location>
</feature>
<name>C0P3D5_MAIZE</name>
<organism evidence="2">
    <name type="scientific">Zea mays</name>
    <name type="common">Maize</name>
    <dbReference type="NCBI Taxonomy" id="4577"/>
    <lineage>
        <taxon>Eukaryota</taxon>
        <taxon>Viridiplantae</taxon>
        <taxon>Streptophyta</taxon>
        <taxon>Embryophyta</taxon>
        <taxon>Tracheophyta</taxon>
        <taxon>Spermatophyta</taxon>
        <taxon>Magnoliopsida</taxon>
        <taxon>Liliopsida</taxon>
        <taxon>Poales</taxon>
        <taxon>Poaceae</taxon>
        <taxon>PACMAD clade</taxon>
        <taxon>Panicoideae</taxon>
        <taxon>Andropogonodae</taxon>
        <taxon>Andropogoneae</taxon>
        <taxon>Tripsacinae</taxon>
        <taxon>Zea</taxon>
    </lineage>
</organism>
<reference evidence="2" key="2">
    <citation type="submission" date="2012-06" db="EMBL/GenBank/DDBJ databases">
        <authorList>
            <person name="Yu Y."/>
            <person name="Currie J."/>
            <person name="Lomeli R."/>
            <person name="Angelova A."/>
            <person name="Collura K."/>
            <person name="Wissotski M."/>
            <person name="Campos D."/>
            <person name="Kudrna D."/>
            <person name="Golser W."/>
            <person name="Ashely E."/>
            <person name="Descour A."/>
            <person name="Fernandes J."/>
            <person name="Soderlund C."/>
            <person name="Walbot V."/>
        </authorList>
    </citation>
    <scope>NUCLEOTIDE SEQUENCE</scope>
    <source>
        <strain evidence="2">B73</strain>
    </source>
</reference>
<accession>C0P3D5</accession>
<feature type="region of interest" description="Disordered" evidence="1">
    <location>
        <begin position="1"/>
        <end position="55"/>
    </location>
</feature>
<sequence>MDRSTIHQQQFLQRKEKTRKYSTPMGSSAAAAGDLTRGSQSQHPDRSRVQCSPVRAAAPPVERLVVGVALLGAAEQPSAAPGLAPAAVGPRRHRHLHRLAPPARRALAVAPRRPRPDQRLRRRRPLAVADLLWWTRILEPVMRRSTTVGRAQAVRGGGRRRG</sequence>
<proteinExistence type="evidence at transcript level"/>
<evidence type="ECO:0000313" key="2">
    <source>
        <dbReference type="EMBL" id="ACN27501.1"/>
    </source>
</evidence>
<dbReference type="AlphaFoldDB" id="C0P3D5"/>
<reference evidence="2" key="1">
    <citation type="journal article" date="2009" name="PLoS Genet.">
        <title>Sequencing, mapping, and analysis of 27,455 maize full-length cDNAs.</title>
        <authorList>
            <person name="Soderlund C."/>
            <person name="Descour A."/>
            <person name="Kudrna D."/>
            <person name="Bomhoff M."/>
            <person name="Boyd L."/>
            <person name="Currie J."/>
            <person name="Angelova A."/>
            <person name="Collura K."/>
            <person name="Wissotski M."/>
            <person name="Ashley E."/>
            <person name="Morrow D."/>
            <person name="Fernandes J."/>
            <person name="Walbot V."/>
            <person name="Yu Y."/>
        </authorList>
    </citation>
    <scope>NUCLEOTIDE SEQUENCE</scope>
    <source>
        <strain evidence="2">B73</strain>
    </source>
</reference>
<dbReference type="EMBL" id="BT062804">
    <property type="protein sequence ID" value="ACN27501.1"/>
    <property type="molecule type" value="mRNA"/>
</dbReference>